<evidence type="ECO:0000313" key="1">
    <source>
        <dbReference type="EMBL" id="PHX56690.1"/>
    </source>
</evidence>
<accession>A0A2G4F4K7</accession>
<organism evidence="1 2">
    <name type="scientific">Tychonema bourrellyi FEM_GT703</name>
    <dbReference type="NCBI Taxonomy" id="2040638"/>
    <lineage>
        <taxon>Bacteria</taxon>
        <taxon>Bacillati</taxon>
        <taxon>Cyanobacteriota</taxon>
        <taxon>Cyanophyceae</taxon>
        <taxon>Oscillatoriophycideae</taxon>
        <taxon>Oscillatoriales</taxon>
        <taxon>Microcoleaceae</taxon>
        <taxon>Tychonema</taxon>
    </lineage>
</organism>
<protein>
    <submittedName>
        <fullName evidence="1">Uncharacterized protein</fullName>
    </submittedName>
</protein>
<dbReference type="Proteomes" id="UP000226442">
    <property type="component" value="Unassembled WGS sequence"/>
</dbReference>
<dbReference type="EMBL" id="NXIB02000014">
    <property type="protein sequence ID" value="PHX56690.1"/>
    <property type="molecule type" value="Genomic_DNA"/>
</dbReference>
<keyword evidence="2" id="KW-1185">Reference proteome</keyword>
<comment type="caution">
    <text evidence="1">The sequence shown here is derived from an EMBL/GenBank/DDBJ whole genome shotgun (WGS) entry which is preliminary data.</text>
</comment>
<gene>
    <name evidence="1" type="ORF">CP500_004145</name>
</gene>
<proteinExistence type="predicted"/>
<name>A0A2G4F4K7_9CYAN</name>
<sequence>MLVVSCYLGIGHWALGIGDFKLLFVIIFEGLPITNYQLPIPDARCPMPDARCPMPDARCPITMIRYSMPLVVGRGNSNAL</sequence>
<reference evidence="1" key="1">
    <citation type="submission" date="2017-10" db="EMBL/GenBank/DDBJ databases">
        <title>Draft genome sequence of the planktic cyanobacteria Tychonema bourrellyi isolated from alpine lentic freshwater.</title>
        <authorList>
            <person name="Tett A."/>
            <person name="Armanini F."/>
            <person name="Asnicar F."/>
            <person name="Boscaini A."/>
            <person name="Pasolli E."/>
            <person name="Zolfo M."/>
            <person name="Donati C."/>
            <person name="Salmaso N."/>
            <person name="Segata N."/>
        </authorList>
    </citation>
    <scope>NUCLEOTIDE SEQUENCE</scope>
    <source>
        <strain evidence="1">FEM_GT703</strain>
    </source>
</reference>
<dbReference type="AlphaFoldDB" id="A0A2G4F4K7"/>
<evidence type="ECO:0000313" key="2">
    <source>
        <dbReference type="Proteomes" id="UP000226442"/>
    </source>
</evidence>